<sequence length="90" mass="10108">MNRVHDNRSEQEFEITVDGHRAVAAYQLEGDTIVFTHTLVPAEIEGRGVASKLIRSALDSARDHGLKVVPQCRFVRAYIDKHPEVQDLLA</sequence>
<dbReference type="GO" id="GO:0016740">
    <property type="term" value="F:transferase activity"/>
    <property type="evidence" value="ECO:0007669"/>
    <property type="project" value="UniProtKB-KW"/>
</dbReference>
<dbReference type="InterPro" id="IPR045057">
    <property type="entry name" value="Gcn5-rel_NAT"/>
</dbReference>
<dbReference type="Proteomes" id="UP000218323">
    <property type="component" value="Unassembled WGS sequence"/>
</dbReference>
<dbReference type="Pfam" id="PF14542">
    <property type="entry name" value="Acetyltransf_CG"/>
    <property type="match status" value="1"/>
</dbReference>
<gene>
    <name evidence="2" type="ORF">COA07_11395</name>
</gene>
<dbReference type="InterPro" id="IPR016181">
    <property type="entry name" value="Acyl_CoA_acyltransferase"/>
</dbReference>
<comment type="caution">
    <text evidence="2">The sequence shown here is derived from an EMBL/GenBank/DDBJ whole genome shotgun (WGS) entry which is preliminary data.</text>
</comment>
<keyword evidence="2" id="KW-0808">Transferase</keyword>
<dbReference type="PROSITE" id="PS51729">
    <property type="entry name" value="GNAT_YJDJ"/>
    <property type="match status" value="1"/>
</dbReference>
<reference evidence="2 3" key="1">
    <citation type="submission" date="2017-09" db="EMBL/GenBank/DDBJ databases">
        <title>Sphingomonas adhaesiva DSM 7418, whole genome shotgun sequence.</title>
        <authorList>
            <person name="Feng G."/>
            <person name="Zhu H."/>
        </authorList>
    </citation>
    <scope>NUCLEOTIDE SEQUENCE [LARGE SCALE GENOMIC DNA]</scope>
    <source>
        <strain evidence="2 3">DSM 7418</strain>
    </source>
</reference>
<evidence type="ECO:0000259" key="1">
    <source>
        <dbReference type="PROSITE" id="PS51729"/>
    </source>
</evidence>
<dbReference type="PANTHER" id="PTHR31435">
    <property type="entry name" value="PROTEIN NATD1"/>
    <property type="match status" value="1"/>
</dbReference>
<evidence type="ECO:0000313" key="2">
    <source>
        <dbReference type="EMBL" id="PCG13921.1"/>
    </source>
</evidence>
<name>A0A2A4I5M7_9SPHN</name>
<dbReference type="PANTHER" id="PTHR31435:SF10">
    <property type="entry name" value="BSR4717 PROTEIN"/>
    <property type="match status" value="1"/>
</dbReference>
<dbReference type="Gene3D" id="3.40.630.30">
    <property type="match status" value="1"/>
</dbReference>
<dbReference type="RefSeq" id="WP_066706990.1">
    <property type="nucleotide sequence ID" value="NZ_JBHIWA010000020.1"/>
</dbReference>
<keyword evidence="3" id="KW-1185">Reference proteome</keyword>
<dbReference type="SUPFAM" id="SSF55729">
    <property type="entry name" value="Acyl-CoA N-acyltransferases (Nat)"/>
    <property type="match status" value="1"/>
</dbReference>
<proteinExistence type="predicted"/>
<dbReference type="InterPro" id="IPR031165">
    <property type="entry name" value="GNAT_YJDJ"/>
</dbReference>
<feature type="domain" description="N-acetyltransferase" evidence="1">
    <location>
        <begin position="5"/>
        <end position="90"/>
    </location>
</feature>
<accession>A0A2A4I5M7</accession>
<organism evidence="2 3">
    <name type="scientific">Sphingomonas adhaesiva</name>
    <dbReference type="NCBI Taxonomy" id="28212"/>
    <lineage>
        <taxon>Bacteria</taxon>
        <taxon>Pseudomonadati</taxon>
        <taxon>Pseudomonadota</taxon>
        <taxon>Alphaproteobacteria</taxon>
        <taxon>Sphingomonadales</taxon>
        <taxon>Sphingomonadaceae</taxon>
        <taxon>Sphingomonas</taxon>
    </lineage>
</organism>
<evidence type="ECO:0000313" key="3">
    <source>
        <dbReference type="Proteomes" id="UP000218323"/>
    </source>
</evidence>
<dbReference type="AlphaFoldDB" id="A0A2A4I5M7"/>
<protein>
    <submittedName>
        <fullName evidence="2">N-acetyltransferase</fullName>
    </submittedName>
</protein>
<dbReference type="EMBL" id="NWVC01000005">
    <property type="protein sequence ID" value="PCG13921.1"/>
    <property type="molecule type" value="Genomic_DNA"/>
</dbReference>